<protein>
    <submittedName>
        <fullName evidence="2">CYFA0S29e00914g1_1</fullName>
    </submittedName>
</protein>
<gene>
    <name evidence="2" type="ORF">CYFA0S_29e00914g</name>
</gene>
<reference evidence="2" key="1">
    <citation type="journal article" date="2014" name="Genome Announc.">
        <title>Genome sequence of the yeast Cyberlindnera fabianii (Hansenula fabianii).</title>
        <authorList>
            <person name="Freel K.C."/>
            <person name="Sarilar V."/>
            <person name="Neuveglise C."/>
            <person name="Devillers H."/>
            <person name="Friedrich A."/>
            <person name="Schacherer J."/>
        </authorList>
    </citation>
    <scope>NUCLEOTIDE SEQUENCE</scope>
    <source>
        <strain evidence="2">YJS4271</strain>
    </source>
</reference>
<dbReference type="AlphaFoldDB" id="A0A061BJH1"/>
<dbReference type="EMBL" id="LK052914">
    <property type="protein sequence ID" value="CDR47150.1"/>
    <property type="molecule type" value="Genomic_DNA"/>
</dbReference>
<accession>A0A061BJH1</accession>
<dbReference type="OrthoDB" id="376826at2759"/>
<evidence type="ECO:0000256" key="1">
    <source>
        <dbReference type="SAM" id="MobiDB-lite"/>
    </source>
</evidence>
<dbReference type="Pfam" id="PF17316">
    <property type="entry name" value="Perilipin_2"/>
    <property type="match status" value="1"/>
</dbReference>
<proteinExistence type="predicted"/>
<feature type="region of interest" description="Disordered" evidence="1">
    <location>
        <begin position="1"/>
        <end position="52"/>
    </location>
</feature>
<dbReference type="PhylomeDB" id="A0A061BJH1"/>
<sequence>MSLFSHKKSDATTAEEPAQEMTHVKEPVADAPIAEAPQETATSDVPADSVPEATATNCNTTAHLMSYPLVKETVELVEKIPGVSTIESASKPVAEFMREQSLLKPAVDTIDKMGSSALEMTENVVPCMKTVGYEDIANTIEAPFIAASDGVKKCTQWTNETVEENVCSPSKQLIKDFRAYYNEHLYDTKGKPLLRSSMDPLVRPVNSYMESMAKNYLPETEPMTHEFSSEIEKNMFLSYDITKRSIPVVMNKKLEIVMSPYNYTMHAVDIFKDNWAKQSPGSIMSPLNATYNSSIDLASEAWTSTMNVFNGVIWSKTVPESVTAEVTEPETTTVST</sequence>
<name>A0A061BJH1_CYBFA</name>
<organism evidence="2">
    <name type="scientific">Cyberlindnera fabianii</name>
    <name type="common">Yeast</name>
    <name type="synonym">Hansenula fabianii</name>
    <dbReference type="NCBI Taxonomy" id="36022"/>
    <lineage>
        <taxon>Eukaryota</taxon>
        <taxon>Fungi</taxon>
        <taxon>Dikarya</taxon>
        <taxon>Ascomycota</taxon>
        <taxon>Saccharomycotina</taxon>
        <taxon>Saccharomycetes</taxon>
        <taxon>Phaffomycetales</taxon>
        <taxon>Phaffomycetaceae</taxon>
        <taxon>Cyberlindnera</taxon>
    </lineage>
</organism>
<evidence type="ECO:0000313" key="2">
    <source>
        <dbReference type="EMBL" id="CDR47150.1"/>
    </source>
</evidence>
<dbReference type="VEuPathDB" id="FungiDB:BON22_5201"/>